<dbReference type="Proteomes" id="UP001152759">
    <property type="component" value="Chromosome 4"/>
</dbReference>
<keyword evidence="3" id="KW-1185">Reference proteome</keyword>
<accession>A0A9P0AB55</accession>
<keyword evidence="1" id="KW-0732">Signal</keyword>
<dbReference type="AlphaFoldDB" id="A0A9P0AB55"/>
<evidence type="ECO:0000313" key="3">
    <source>
        <dbReference type="Proteomes" id="UP001152759"/>
    </source>
</evidence>
<organism evidence="2 3">
    <name type="scientific">Bemisia tabaci</name>
    <name type="common">Sweetpotato whitefly</name>
    <name type="synonym">Aleurodes tabaci</name>
    <dbReference type="NCBI Taxonomy" id="7038"/>
    <lineage>
        <taxon>Eukaryota</taxon>
        <taxon>Metazoa</taxon>
        <taxon>Ecdysozoa</taxon>
        <taxon>Arthropoda</taxon>
        <taxon>Hexapoda</taxon>
        <taxon>Insecta</taxon>
        <taxon>Pterygota</taxon>
        <taxon>Neoptera</taxon>
        <taxon>Paraneoptera</taxon>
        <taxon>Hemiptera</taxon>
        <taxon>Sternorrhyncha</taxon>
        <taxon>Aleyrodoidea</taxon>
        <taxon>Aleyrodidae</taxon>
        <taxon>Aleyrodinae</taxon>
        <taxon>Bemisia</taxon>
    </lineage>
</organism>
<name>A0A9P0AB55_BEMTA</name>
<gene>
    <name evidence="2" type="ORF">BEMITA_LOCUS6981</name>
</gene>
<dbReference type="EMBL" id="OU963865">
    <property type="protein sequence ID" value="CAH0388030.1"/>
    <property type="molecule type" value="Genomic_DNA"/>
</dbReference>
<proteinExistence type="predicted"/>
<sequence>MNVFFSISLLFSFQVAYAMLGHHAAETVCHAQCLKKYGYVILSFRLPVARGFIDDGNCKCVPSNRLLESPLLARYPRFDVERLKSTFGCSPWVTWGYLKYCGFTFVSKEELLKEECKSLGRVVN</sequence>
<feature type="chain" id="PRO_5040395985" evidence="1">
    <location>
        <begin position="19"/>
        <end position="124"/>
    </location>
</feature>
<dbReference type="KEGG" id="btab:109040315"/>
<evidence type="ECO:0000313" key="2">
    <source>
        <dbReference type="EMBL" id="CAH0388030.1"/>
    </source>
</evidence>
<protein>
    <submittedName>
        <fullName evidence="2">Uncharacterized protein</fullName>
    </submittedName>
</protein>
<feature type="signal peptide" evidence="1">
    <location>
        <begin position="1"/>
        <end position="18"/>
    </location>
</feature>
<evidence type="ECO:0000256" key="1">
    <source>
        <dbReference type="SAM" id="SignalP"/>
    </source>
</evidence>
<reference evidence="2" key="1">
    <citation type="submission" date="2021-12" db="EMBL/GenBank/DDBJ databases">
        <authorList>
            <person name="King R."/>
        </authorList>
    </citation>
    <scope>NUCLEOTIDE SEQUENCE</scope>
</reference>